<evidence type="ECO:0000313" key="5">
    <source>
        <dbReference type="EMBL" id="KJE93430.1"/>
    </source>
</evidence>
<organism evidence="5 6">
    <name type="scientific">Capsaspora owczarzaki (strain ATCC 30864)</name>
    <dbReference type="NCBI Taxonomy" id="595528"/>
    <lineage>
        <taxon>Eukaryota</taxon>
        <taxon>Filasterea</taxon>
        <taxon>Capsaspora</taxon>
    </lineage>
</organism>
<sequence>MAAWNPAGTLLATVWQPELEGQGSEAWHCTAVLEEAHSRTVRAVAWSPDGRSIASGSFDFTVCIWDKSSGEFDCTATLEGHESEVKGVAFAPAGNVLASCSRDKSVWIWDVEEDGEFECAGVLHEHTQDVKFVRWHPTEPILASASYDNTIKLYREDDGDWVCYETLNGHESTVWALAFNADGSFMVSVSDDRSLKIWKRLNPGNKEGVAVLTSQAPKWKCVATVPALHERTILSVDWSPVTGLIATGGADNVIRILKFNESDVDQNGQAAVSVVCSVDAAHTQDVNSVAWNPVRGSLLASTSDDGSVHLWNISS</sequence>
<dbReference type="Gene3D" id="2.130.10.10">
    <property type="entry name" value="YVTN repeat-like/Quinoprotein amine dehydrogenase"/>
    <property type="match status" value="1"/>
</dbReference>
<dbReference type="InterPro" id="IPR036322">
    <property type="entry name" value="WD40_repeat_dom_sf"/>
</dbReference>
<dbReference type="PRINTS" id="PR00320">
    <property type="entry name" value="GPROTEINBRPT"/>
</dbReference>
<dbReference type="GO" id="GO:0097361">
    <property type="term" value="C:cytosolic [4Fe-4S] assembly targeting complex"/>
    <property type="evidence" value="ECO:0007669"/>
    <property type="project" value="InterPro"/>
</dbReference>
<keyword evidence="2" id="KW-0677">Repeat</keyword>
<dbReference type="PROSITE" id="PS00678">
    <property type="entry name" value="WD_REPEATS_1"/>
    <property type="match status" value="2"/>
</dbReference>
<evidence type="ECO:0000256" key="3">
    <source>
        <dbReference type="HAMAP-Rule" id="MF_03037"/>
    </source>
</evidence>
<dbReference type="InterPro" id="IPR001680">
    <property type="entry name" value="WD40_rpt"/>
</dbReference>
<keyword evidence="1 4" id="KW-0853">WD repeat</keyword>
<feature type="repeat" description="WD" evidence="4">
    <location>
        <begin position="167"/>
        <end position="199"/>
    </location>
</feature>
<dbReference type="PANTHER" id="PTHR19920">
    <property type="entry name" value="WD40 PROTEIN CIAO1"/>
    <property type="match status" value="1"/>
</dbReference>
<dbReference type="PhylomeDB" id="A0A0D2WPP0"/>
<dbReference type="Proteomes" id="UP000008743">
    <property type="component" value="Unassembled WGS sequence"/>
</dbReference>
<gene>
    <name evidence="5" type="ORF">CAOG_004223</name>
</gene>
<dbReference type="OrthoDB" id="284782at2759"/>
<name>A0A0D2WPP0_CAPO3</name>
<dbReference type="RefSeq" id="XP_004348048.1">
    <property type="nucleotide sequence ID" value="XM_004347998.2"/>
</dbReference>
<dbReference type="PANTHER" id="PTHR19920:SF0">
    <property type="entry name" value="CYTOSOLIC IRON-SULFUR PROTEIN ASSEMBLY PROTEIN CIAO1-RELATED"/>
    <property type="match status" value="1"/>
</dbReference>
<feature type="repeat" description="WD" evidence="4">
    <location>
        <begin position="226"/>
        <end position="267"/>
    </location>
</feature>
<keyword evidence="6" id="KW-1185">Reference proteome</keyword>
<dbReference type="OMA" id="IREIRWS"/>
<dbReference type="InterPro" id="IPR015943">
    <property type="entry name" value="WD40/YVTN_repeat-like_dom_sf"/>
</dbReference>
<dbReference type="Pfam" id="PF00400">
    <property type="entry name" value="WD40"/>
    <property type="match status" value="6"/>
</dbReference>
<protein>
    <recommendedName>
        <fullName evidence="3">Probable cytosolic iron-sulfur protein assembly protein CIAO1 homolog</fullName>
    </recommendedName>
</protein>
<dbReference type="STRING" id="595528.A0A0D2WPP0"/>
<dbReference type="PROSITE" id="PS50082">
    <property type="entry name" value="WD_REPEATS_2"/>
    <property type="match status" value="6"/>
</dbReference>
<dbReference type="FunFam" id="2.130.10.10:FF:000136">
    <property type="entry name" value="Probable cytosolic iron-sulfur protein assembly protein CIAO1"/>
    <property type="match status" value="1"/>
</dbReference>
<reference evidence="6" key="1">
    <citation type="submission" date="2011-02" db="EMBL/GenBank/DDBJ databases">
        <title>The Genome Sequence of Capsaspora owczarzaki ATCC 30864.</title>
        <authorList>
            <person name="Russ C."/>
            <person name="Cuomo C."/>
            <person name="Burger G."/>
            <person name="Gray M.W."/>
            <person name="Holland P.W.H."/>
            <person name="King N."/>
            <person name="Lang F.B.F."/>
            <person name="Roger A.J."/>
            <person name="Ruiz-Trillo I."/>
            <person name="Young S.K."/>
            <person name="Zeng Q."/>
            <person name="Gargeya S."/>
            <person name="Alvarado L."/>
            <person name="Berlin A."/>
            <person name="Chapman S.B."/>
            <person name="Chen Z."/>
            <person name="Freedman E."/>
            <person name="Gellesch M."/>
            <person name="Goldberg J."/>
            <person name="Griggs A."/>
            <person name="Gujja S."/>
            <person name="Heilman E."/>
            <person name="Heiman D."/>
            <person name="Howarth C."/>
            <person name="Mehta T."/>
            <person name="Neiman D."/>
            <person name="Pearson M."/>
            <person name="Roberts A."/>
            <person name="Saif S."/>
            <person name="Shea T."/>
            <person name="Shenoy N."/>
            <person name="Sisk P."/>
            <person name="Stolte C."/>
            <person name="Sykes S."/>
            <person name="White J."/>
            <person name="Yandava C."/>
            <person name="Haas B."/>
            <person name="Nusbaum C."/>
            <person name="Birren B."/>
        </authorList>
    </citation>
    <scope>NUCLEOTIDE SEQUENCE</scope>
    <source>
        <strain evidence="6">ATCC 30864</strain>
    </source>
</reference>
<dbReference type="InParanoid" id="A0A0D2WPP0"/>
<comment type="similarity">
    <text evidence="3">Belongs to the WD repeat CIA1 family.</text>
</comment>
<dbReference type="CDD" id="cd00200">
    <property type="entry name" value="WD40"/>
    <property type="match status" value="1"/>
</dbReference>
<dbReference type="EMBL" id="KE346365">
    <property type="protein sequence ID" value="KJE93430.1"/>
    <property type="molecule type" value="Genomic_DNA"/>
</dbReference>
<feature type="repeat" description="WD" evidence="4">
    <location>
        <begin position="279"/>
        <end position="315"/>
    </location>
</feature>
<dbReference type="SMART" id="SM00320">
    <property type="entry name" value="WD40"/>
    <property type="match status" value="6"/>
</dbReference>
<comment type="function">
    <text evidence="3">Essential component of the cytosolic iron-sulfur (Fe/S) protein assembly machinery. Required for the maturation of extramitochondrial Fe/S proteins.</text>
</comment>
<proteinExistence type="inferred from homology"/>
<feature type="repeat" description="WD" evidence="4">
    <location>
        <begin position="78"/>
        <end position="112"/>
    </location>
</feature>
<dbReference type="eggNOG" id="KOG0645">
    <property type="taxonomic scope" value="Eukaryota"/>
</dbReference>
<dbReference type="HAMAP" id="MF_03037">
    <property type="entry name" value="ciao1"/>
    <property type="match status" value="1"/>
</dbReference>
<evidence type="ECO:0000256" key="4">
    <source>
        <dbReference type="PROSITE-ProRule" id="PRU00221"/>
    </source>
</evidence>
<dbReference type="GO" id="GO:0016226">
    <property type="term" value="P:iron-sulfur cluster assembly"/>
    <property type="evidence" value="ECO:0007669"/>
    <property type="project" value="UniProtKB-UniRule"/>
</dbReference>
<dbReference type="InterPro" id="IPR019775">
    <property type="entry name" value="WD40_repeat_CS"/>
</dbReference>
<feature type="repeat" description="WD" evidence="4">
    <location>
        <begin position="123"/>
        <end position="154"/>
    </location>
</feature>
<dbReference type="AlphaFoldDB" id="A0A0D2WPP0"/>
<accession>A0A0D2WPP0</accession>
<evidence type="ECO:0000256" key="2">
    <source>
        <dbReference type="ARBA" id="ARBA00022737"/>
    </source>
</evidence>
<dbReference type="InterPro" id="IPR020472">
    <property type="entry name" value="WD40_PAC1"/>
</dbReference>
<dbReference type="PROSITE" id="PS50294">
    <property type="entry name" value="WD_REPEATS_REGION"/>
    <property type="match status" value="5"/>
</dbReference>
<evidence type="ECO:0000256" key="1">
    <source>
        <dbReference type="ARBA" id="ARBA00022574"/>
    </source>
</evidence>
<evidence type="ECO:0000313" key="6">
    <source>
        <dbReference type="Proteomes" id="UP000008743"/>
    </source>
</evidence>
<dbReference type="InterPro" id="IPR028608">
    <property type="entry name" value="CIAO1/Cia1"/>
</dbReference>
<dbReference type="SUPFAM" id="SSF50978">
    <property type="entry name" value="WD40 repeat-like"/>
    <property type="match status" value="1"/>
</dbReference>
<feature type="repeat" description="WD" evidence="4">
    <location>
        <begin position="34"/>
        <end position="75"/>
    </location>
</feature>